<dbReference type="AlphaFoldDB" id="A0AAD8M2C6"/>
<accession>A0AAD8M2C6</accession>
<reference evidence="2" key="1">
    <citation type="submission" date="2023-02" db="EMBL/GenBank/DDBJ databases">
        <title>Genome of toxic invasive species Heracleum sosnowskyi carries increased number of genes despite the absence of recent whole-genome duplications.</title>
        <authorList>
            <person name="Schelkunov M."/>
            <person name="Shtratnikova V."/>
            <person name="Makarenko M."/>
            <person name="Klepikova A."/>
            <person name="Omelchenko D."/>
            <person name="Novikova G."/>
            <person name="Obukhova E."/>
            <person name="Bogdanov V."/>
            <person name="Penin A."/>
            <person name="Logacheva M."/>
        </authorList>
    </citation>
    <scope>NUCLEOTIDE SEQUENCE</scope>
    <source>
        <strain evidence="2">Hsosn_3</strain>
        <tissue evidence="2">Leaf</tissue>
    </source>
</reference>
<protein>
    <submittedName>
        <fullName evidence="2">Uncharacterized protein</fullName>
    </submittedName>
</protein>
<evidence type="ECO:0000313" key="2">
    <source>
        <dbReference type="EMBL" id="KAK1358111.1"/>
    </source>
</evidence>
<evidence type="ECO:0000256" key="1">
    <source>
        <dbReference type="SAM" id="MobiDB-lite"/>
    </source>
</evidence>
<name>A0AAD8M2C6_9APIA</name>
<gene>
    <name evidence="2" type="ORF">POM88_051367</name>
</gene>
<reference evidence="2" key="2">
    <citation type="submission" date="2023-05" db="EMBL/GenBank/DDBJ databases">
        <authorList>
            <person name="Schelkunov M.I."/>
        </authorList>
    </citation>
    <scope>NUCLEOTIDE SEQUENCE</scope>
    <source>
        <strain evidence="2">Hsosn_3</strain>
        <tissue evidence="2">Leaf</tissue>
    </source>
</reference>
<dbReference type="InterPro" id="IPR001574">
    <property type="entry name" value="Ribosome_inactivat_prot"/>
</dbReference>
<dbReference type="InterPro" id="IPR036041">
    <property type="entry name" value="Ribosome-inact_prot_sf"/>
</dbReference>
<feature type="compositionally biased region" description="Low complexity" evidence="1">
    <location>
        <begin position="553"/>
        <end position="566"/>
    </location>
</feature>
<dbReference type="GO" id="GO:0030598">
    <property type="term" value="F:rRNA N-glycosylase activity"/>
    <property type="evidence" value="ECO:0007669"/>
    <property type="project" value="InterPro"/>
</dbReference>
<dbReference type="EMBL" id="JAUIZM010000011">
    <property type="protein sequence ID" value="KAK1358111.1"/>
    <property type="molecule type" value="Genomic_DNA"/>
</dbReference>
<feature type="region of interest" description="Disordered" evidence="1">
    <location>
        <begin position="719"/>
        <end position="739"/>
    </location>
</feature>
<sequence>MSRFIDLVETFDFTTLRNITYREKIDGLLKRFPKYDNDERFRTVLPHKFPKTADDYVSMKLCTRGRYPIYGIYDKRDLNLVAVCVEGNIMYALDDCDLHASLVPDLNVRKLHLGIQDSDLATRETPSFTKAFMCSAISTLSLGYTPEKKSEWCEAIVLLTGMTTQAVRFHKMKRHIIGGLRYVKAYDLMSYDGRYEQNDMNMALQSRWNKISKALRRGELPLIFSYYTNYGYYNNNALCHYLAHTTVSLINDKDKRKREKFKRRTKRWNGPLGNSIRKRKEERTRRCIMEREEKRIMQEKDNKFSEKMHGFWCGSVDTFKYEVHSVDCLARQCHVVRAFASATRPPDLQDVLQVRTNLDFIYLALKDILKDGGLMAFFQALRVPMHREIVDCRRRVFRAAADFYPIAKRHKVSNSLKNLSLDHFGISKEKIVPEKVIWNRDTRQFVQGRRIWGANGACDYPLQCITTRMQAQNSNVNVGHSEISSLVFWRTLRHGDLRGFCSSQAADKRIRPYTCKTLAQTKKEQHWCYDPTVKYESLRQCAVRKYAFYDDSATDWSDSSSSPSSDSEIETDSMTVEEAQTQKDIILAEAKKELPFTYDPYVNYELLKEFVYIDSPDSFASPPSDSETETPEEVESKINIFHEPDTLNQIFLDRPNNEHLYNPSDSDSYYPETETKTEEGTLTHDAGVNDEQLFSHDPSIKYVPLKRYIVPRFAFFDSSSTDWSDSSDSASASSDDEILAESTEEQLFRENLVESLSTDLQLVAKDLIKSPSTSL</sequence>
<dbReference type="GO" id="GO:0017148">
    <property type="term" value="P:negative regulation of translation"/>
    <property type="evidence" value="ECO:0007669"/>
    <property type="project" value="InterPro"/>
</dbReference>
<comment type="caution">
    <text evidence="2">The sequence shown here is derived from an EMBL/GenBank/DDBJ whole genome shotgun (WGS) entry which is preliminary data.</text>
</comment>
<feature type="compositionally biased region" description="Low complexity" evidence="1">
    <location>
        <begin position="719"/>
        <end position="733"/>
    </location>
</feature>
<evidence type="ECO:0000313" key="3">
    <source>
        <dbReference type="Proteomes" id="UP001237642"/>
    </source>
</evidence>
<proteinExistence type="predicted"/>
<feature type="region of interest" description="Disordered" evidence="1">
    <location>
        <begin position="660"/>
        <end position="686"/>
    </location>
</feature>
<dbReference type="Pfam" id="PF00161">
    <property type="entry name" value="RIP"/>
    <property type="match status" value="1"/>
</dbReference>
<dbReference type="Proteomes" id="UP001237642">
    <property type="component" value="Unassembled WGS sequence"/>
</dbReference>
<dbReference type="SUPFAM" id="SSF56371">
    <property type="entry name" value="Ribosome inactivating proteins (RIP)"/>
    <property type="match status" value="1"/>
</dbReference>
<keyword evidence="3" id="KW-1185">Reference proteome</keyword>
<organism evidence="2 3">
    <name type="scientific">Heracleum sosnowskyi</name>
    <dbReference type="NCBI Taxonomy" id="360622"/>
    <lineage>
        <taxon>Eukaryota</taxon>
        <taxon>Viridiplantae</taxon>
        <taxon>Streptophyta</taxon>
        <taxon>Embryophyta</taxon>
        <taxon>Tracheophyta</taxon>
        <taxon>Spermatophyta</taxon>
        <taxon>Magnoliopsida</taxon>
        <taxon>eudicotyledons</taxon>
        <taxon>Gunneridae</taxon>
        <taxon>Pentapetalae</taxon>
        <taxon>asterids</taxon>
        <taxon>campanulids</taxon>
        <taxon>Apiales</taxon>
        <taxon>Apiaceae</taxon>
        <taxon>Apioideae</taxon>
        <taxon>apioid superclade</taxon>
        <taxon>Tordylieae</taxon>
        <taxon>Tordyliinae</taxon>
        <taxon>Heracleum</taxon>
    </lineage>
</organism>
<feature type="compositionally biased region" description="Basic and acidic residues" evidence="1">
    <location>
        <begin position="673"/>
        <end position="682"/>
    </location>
</feature>
<feature type="region of interest" description="Disordered" evidence="1">
    <location>
        <begin position="553"/>
        <end position="578"/>
    </location>
</feature>